<gene>
    <name evidence="4" type="ORF">SAMN04488135_11487</name>
</gene>
<dbReference type="PROSITE" id="PS01173">
    <property type="entry name" value="LIPASE_GDXG_HIS"/>
    <property type="match status" value="1"/>
</dbReference>
<keyword evidence="2" id="KW-0378">Hydrolase</keyword>
<evidence type="ECO:0000259" key="3">
    <source>
        <dbReference type="Pfam" id="PF07859"/>
    </source>
</evidence>
<name>A0A1M5ZG60_9BURK</name>
<dbReference type="InterPro" id="IPR029058">
    <property type="entry name" value="AB_hydrolase_fold"/>
</dbReference>
<dbReference type="PANTHER" id="PTHR48081:SF8">
    <property type="entry name" value="ALPHA_BETA HYDROLASE FOLD-3 DOMAIN-CONTAINING PROTEIN-RELATED"/>
    <property type="match status" value="1"/>
</dbReference>
<dbReference type="OrthoDB" id="9794445at2"/>
<dbReference type="RefSeq" id="WP_073107318.1">
    <property type="nucleotide sequence ID" value="NZ_FQXE01000014.1"/>
</dbReference>
<dbReference type="EMBL" id="FQXE01000014">
    <property type="protein sequence ID" value="SHI22883.1"/>
    <property type="molecule type" value="Genomic_DNA"/>
</dbReference>
<dbReference type="Proteomes" id="UP000184226">
    <property type="component" value="Unassembled WGS sequence"/>
</dbReference>
<dbReference type="AlphaFoldDB" id="A0A1M5ZG60"/>
<dbReference type="InterPro" id="IPR050300">
    <property type="entry name" value="GDXG_lipolytic_enzyme"/>
</dbReference>
<protein>
    <submittedName>
        <fullName evidence="4">Acetyl esterase</fullName>
    </submittedName>
</protein>
<sequence length="319" mass="34874">MPPLAEIDGDLLEQLRFVAQAEKLCAGLALADADHRRLVSELGALSLPQRAAQDIERRDCFIAAAGREIPLRLYGKWGLSAAPSRLLLYFHGGGWMTGSLATHDLLCGHLAALTGYMVASVHYRRAPENPHPAAHEDCWAAARWLRRHAKILGCSDDMPMAIGGDSAGAHLALGCVMRALRDASPAFDRMLLFYPPLTPDAKTGSLREFRNGPGLTAEAMRHYWRTFSGGENADAEDALLFPLAWKRMAELPPSVIMTAEHDILRDEGEGFAQSLRDAGVPVSYTRATGMIHGFARMLTASPRAYAYVQQACRELLSIL</sequence>
<proteinExistence type="inferred from homology"/>
<reference evidence="4 5" key="1">
    <citation type="submission" date="2016-11" db="EMBL/GenBank/DDBJ databases">
        <authorList>
            <person name="Jaros S."/>
            <person name="Januszkiewicz K."/>
            <person name="Wedrychowicz H."/>
        </authorList>
    </citation>
    <scope>NUCLEOTIDE SEQUENCE [LARGE SCALE GENOMIC DNA]</scope>
    <source>
        <strain evidence="4 5">CGMCC 1.10190</strain>
    </source>
</reference>
<keyword evidence="5" id="KW-1185">Reference proteome</keyword>
<evidence type="ECO:0000313" key="5">
    <source>
        <dbReference type="Proteomes" id="UP000184226"/>
    </source>
</evidence>
<dbReference type="PANTHER" id="PTHR48081">
    <property type="entry name" value="AB HYDROLASE SUPERFAMILY PROTEIN C4A8.06C"/>
    <property type="match status" value="1"/>
</dbReference>
<evidence type="ECO:0000256" key="2">
    <source>
        <dbReference type="ARBA" id="ARBA00022801"/>
    </source>
</evidence>
<dbReference type="GO" id="GO:0016787">
    <property type="term" value="F:hydrolase activity"/>
    <property type="evidence" value="ECO:0007669"/>
    <property type="project" value="UniProtKB-KW"/>
</dbReference>
<dbReference type="STRING" id="658167.SAMN04488135_11487"/>
<evidence type="ECO:0000313" key="4">
    <source>
        <dbReference type="EMBL" id="SHI22883.1"/>
    </source>
</evidence>
<comment type="similarity">
    <text evidence="1">Belongs to the 'GDXG' lipolytic enzyme family.</text>
</comment>
<dbReference type="InterPro" id="IPR013094">
    <property type="entry name" value="AB_hydrolase_3"/>
</dbReference>
<evidence type="ECO:0000256" key="1">
    <source>
        <dbReference type="ARBA" id="ARBA00010515"/>
    </source>
</evidence>
<dbReference type="SUPFAM" id="SSF53474">
    <property type="entry name" value="alpha/beta-Hydrolases"/>
    <property type="match status" value="1"/>
</dbReference>
<feature type="domain" description="Alpha/beta hydrolase fold-3" evidence="3">
    <location>
        <begin position="87"/>
        <end position="295"/>
    </location>
</feature>
<organism evidence="4 5">
    <name type="scientific">Pollutimonas bauzanensis</name>
    <dbReference type="NCBI Taxonomy" id="658167"/>
    <lineage>
        <taxon>Bacteria</taxon>
        <taxon>Pseudomonadati</taxon>
        <taxon>Pseudomonadota</taxon>
        <taxon>Betaproteobacteria</taxon>
        <taxon>Burkholderiales</taxon>
        <taxon>Alcaligenaceae</taxon>
        <taxon>Pollutimonas</taxon>
    </lineage>
</organism>
<dbReference type="Gene3D" id="3.40.50.1820">
    <property type="entry name" value="alpha/beta hydrolase"/>
    <property type="match status" value="1"/>
</dbReference>
<accession>A0A1M5ZG60</accession>
<dbReference type="InterPro" id="IPR002168">
    <property type="entry name" value="Lipase_GDXG_HIS_AS"/>
</dbReference>
<dbReference type="Pfam" id="PF07859">
    <property type="entry name" value="Abhydrolase_3"/>
    <property type="match status" value="1"/>
</dbReference>